<evidence type="ECO:0000259" key="3">
    <source>
        <dbReference type="Pfam" id="PF19313"/>
    </source>
</evidence>
<keyword evidence="1" id="KW-0732">Signal</keyword>
<dbReference type="OrthoDB" id="9786766at2"/>
<dbReference type="EMBL" id="QREG01000002">
    <property type="protein sequence ID" value="REE02047.1"/>
    <property type="molecule type" value="Genomic_DNA"/>
</dbReference>
<dbReference type="RefSeq" id="WP_115866585.1">
    <property type="nucleotide sequence ID" value="NZ_QREG01000002.1"/>
</dbReference>
<dbReference type="GO" id="GO:0004553">
    <property type="term" value="F:hydrolase activity, hydrolyzing O-glycosyl compounds"/>
    <property type="evidence" value="ECO:0007669"/>
    <property type="project" value="InterPro"/>
</dbReference>
<dbReference type="InterPro" id="IPR010502">
    <property type="entry name" value="Carb-bd_dom_fam9"/>
</dbReference>
<evidence type="ECO:0000313" key="4">
    <source>
        <dbReference type="EMBL" id="REE02047.1"/>
    </source>
</evidence>
<dbReference type="Pfam" id="PF19313">
    <property type="entry name" value="DUF5916"/>
    <property type="match status" value="1"/>
</dbReference>
<gene>
    <name evidence="4" type="ORF">C7460_10267</name>
</gene>
<dbReference type="InterPro" id="IPR045670">
    <property type="entry name" value="DUF5916"/>
</dbReference>
<feature type="domain" description="Carbohydrate-binding" evidence="2">
    <location>
        <begin position="45"/>
        <end position="191"/>
    </location>
</feature>
<proteinExistence type="predicted"/>
<feature type="chain" id="PRO_5017703012" evidence="1">
    <location>
        <begin position="23"/>
        <end position="734"/>
    </location>
</feature>
<evidence type="ECO:0000256" key="1">
    <source>
        <dbReference type="SAM" id="SignalP"/>
    </source>
</evidence>
<feature type="signal peptide" evidence="1">
    <location>
        <begin position="1"/>
        <end position="22"/>
    </location>
</feature>
<keyword evidence="5" id="KW-1185">Reference proteome</keyword>
<dbReference type="CDD" id="cd09618">
    <property type="entry name" value="CBM9_like_2"/>
    <property type="match status" value="1"/>
</dbReference>
<comment type="caution">
    <text evidence="4">The sequence shown here is derived from an EMBL/GenBank/DDBJ whole genome shotgun (WGS) entry which is preliminary data.</text>
</comment>
<sequence>MKNCLLLFGLLGIAFLSKSQHAQNFSPPENPQNVYAEPINSPVKIDGKLSEPVWNHAQIIRDFFRIEPRQGGDYQFETEVKLLFDHKNLYLGVYCRDSLGKDGVRVQDLRRDFVWGENDVFGIQLDPQNLKQYCVAFQATPYGNQRDLQNFNDSHTDVNWNALWSVRTHQTDTGYFAEFAIPFKSIRYEQAAHPDSVTWGVTFTRMARRAYEQTVFPAIPQSFSPYRMTYAAQLKGLKLPAPSANVRVEPYLLYQQEQVKSDGQTNADGDVKFGGDVKWAINPRSVLDLTFNTDFAQADVDRAVNNLERFNIFFPERRQFFLENSGLWAGAGDYSVIPFFSRTIGLQGDFNAEPAKIDAGVRYTQRDDKRSVAGLYIHQSATENSPAASFAVGRYLQSYAKENNVGVMLTHRLDEASDELGTSQSNNTTLTVDGLIRPKSELTFSYLLSGSRDNSNDTLGLAGKVFASYNANRFYLGWLTNFVTKDYSPDMGFVFQKNVIWHNPGGYYIFRPKHISWIRRFDPGAFFNYYHDANDPGNFQQASIYLFPIYLIFTDGSFFEYALYPTWQNINFNFAPLGIPIAQDSYYYTRHQVTYNTDQSKSFSISGKLSWGGFYNGKRLTVTGGVRYAPIPHVAFTASHEYNNLQDLGESFQNLKTNLTTLGARFALNPRIQLSAFYQYNSFDKQGRWNVRGSWEYRPLSFVYLVFNDTNAELLEGNYRQQQVIGKITFLKQF</sequence>
<dbReference type="SUPFAM" id="SSF49344">
    <property type="entry name" value="CBD9-like"/>
    <property type="match status" value="1"/>
</dbReference>
<protein>
    <submittedName>
        <fullName evidence="4">Carbohydrate binding protein with CBM9 domain</fullName>
    </submittedName>
</protein>
<evidence type="ECO:0000313" key="5">
    <source>
        <dbReference type="Proteomes" id="UP000256779"/>
    </source>
</evidence>
<dbReference type="GO" id="GO:0016052">
    <property type="term" value="P:carbohydrate catabolic process"/>
    <property type="evidence" value="ECO:0007669"/>
    <property type="project" value="InterPro"/>
</dbReference>
<dbReference type="Proteomes" id="UP000256779">
    <property type="component" value="Unassembled WGS sequence"/>
</dbReference>
<reference evidence="4 5" key="1">
    <citation type="submission" date="2018-07" db="EMBL/GenBank/DDBJ databases">
        <title>Genomic Encyclopedia of Type Strains, Phase IV (KMG-IV): sequencing the most valuable type-strain genomes for metagenomic binning, comparative biology and taxonomic classification.</title>
        <authorList>
            <person name="Goeker M."/>
        </authorList>
    </citation>
    <scope>NUCLEOTIDE SEQUENCE [LARGE SCALE GENOMIC DNA]</scope>
    <source>
        <strain evidence="4 5">DSM 4134</strain>
    </source>
</reference>
<organism evidence="4 5">
    <name type="scientific">Marinoscillum furvescens DSM 4134</name>
    <dbReference type="NCBI Taxonomy" id="1122208"/>
    <lineage>
        <taxon>Bacteria</taxon>
        <taxon>Pseudomonadati</taxon>
        <taxon>Bacteroidota</taxon>
        <taxon>Cytophagia</taxon>
        <taxon>Cytophagales</taxon>
        <taxon>Reichenbachiellaceae</taxon>
        <taxon>Marinoscillum</taxon>
    </lineage>
</organism>
<dbReference type="Gene3D" id="2.60.40.1190">
    <property type="match status" value="1"/>
</dbReference>
<dbReference type="GO" id="GO:0030246">
    <property type="term" value="F:carbohydrate binding"/>
    <property type="evidence" value="ECO:0007669"/>
    <property type="project" value="InterPro"/>
</dbReference>
<accession>A0A3D9L995</accession>
<dbReference type="AlphaFoldDB" id="A0A3D9L995"/>
<name>A0A3D9L995_MARFU</name>
<dbReference type="Pfam" id="PF06452">
    <property type="entry name" value="CBM9_1"/>
    <property type="match status" value="1"/>
</dbReference>
<evidence type="ECO:0000259" key="2">
    <source>
        <dbReference type="Pfam" id="PF06452"/>
    </source>
</evidence>
<feature type="domain" description="DUF5916" evidence="3">
    <location>
        <begin position="250"/>
        <end position="348"/>
    </location>
</feature>